<evidence type="ECO:0000256" key="1">
    <source>
        <dbReference type="SAM" id="MobiDB-lite"/>
    </source>
</evidence>
<protein>
    <submittedName>
        <fullName evidence="2">Uncharacterized protein</fullName>
    </submittedName>
</protein>
<gene>
    <name evidence="2" type="ORF">PECAL_1P08790</name>
</gene>
<name>A0A8J2S4D6_9STRA</name>
<proteinExistence type="predicted"/>
<evidence type="ECO:0000313" key="2">
    <source>
        <dbReference type="EMBL" id="CAH0364512.1"/>
    </source>
</evidence>
<feature type="region of interest" description="Disordered" evidence="1">
    <location>
        <begin position="72"/>
        <end position="101"/>
    </location>
</feature>
<feature type="compositionally biased region" description="Pro residues" evidence="1">
    <location>
        <begin position="312"/>
        <end position="329"/>
    </location>
</feature>
<feature type="compositionally biased region" description="Basic residues" evidence="1">
    <location>
        <begin position="79"/>
        <end position="92"/>
    </location>
</feature>
<feature type="region of interest" description="Disordered" evidence="1">
    <location>
        <begin position="117"/>
        <end position="142"/>
    </location>
</feature>
<dbReference type="AlphaFoldDB" id="A0A8J2S4D6"/>
<comment type="caution">
    <text evidence="2">The sequence shown here is derived from an EMBL/GenBank/DDBJ whole genome shotgun (WGS) entry which is preliminary data.</text>
</comment>
<dbReference type="Proteomes" id="UP000789595">
    <property type="component" value="Unassembled WGS sequence"/>
</dbReference>
<feature type="region of interest" description="Disordered" evidence="1">
    <location>
        <begin position="309"/>
        <end position="357"/>
    </location>
</feature>
<keyword evidence="3" id="KW-1185">Reference proteome</keyword>
<dbReference type="OrthoDB" id="333752at2759"/>
<dbReference type="EMBL" id="CAKKNE010000001">
    <property type="protein sequence ID" value="CAH0364512.1"/>
    <property type="molecule type" value="Genomic_DNA"/>
</dbReference>
<accession>A0A8J2S4D6</accession>
<evidence type="ECO:0000313" key="3">
    <source>
        <dbReference type="Proteomes" id="UP000789595"/>
    </source>
</evidence>
<reference evidence="2" key="1">
    <citation type="submission" date="2021-11" db="EMBL/GenBank/DDBJ databases">
        <authorList>
            <consortium name="Genoscope - CEA"/>
            <person name="William W."/>
        </authorList>
    </citation>
    <scope>NUCLEOTIDE SEQUENCE</scope>
</reference>
<sequence length="561" mass="60411">MAELWSLRITVKGATKTFSHVNPDDAVSSLAERAAADFRCKGGLDLAGGFPPKALDAASILKDVTTNNAALRGIEKKRAAPAKKPSTRKKAKGPPVDDRRAAALRAAEARAAGIAPAEIINPAPAPSRPQPLATAPKQPRRRRLNMASSEGGVGIDLASAAAGESGTRGKFFRKALKGAVEGRYEDTKAEDRVAACQSGKFEISVAETTLSGNASKLKVTFAKGHGSRGNHEDVVDALSREETVAAVRQAVSDGDADMLRPENCARASQRVFWSLVRHSNGKFIPAALEELVPEVGWAALFAQRRRRGCTRAPPPVEAPVQAPLPPPPPPEDRRRAALAAAEARATVEEDSSDDDDDPVVRKLVEICGVNGYNALKKGNVQTPRDLAAWRGAGDILRDTLLEEGVAADACPGAAALGAWADAASRALTEDPALGAHIREAFESVGHRAQYGTFLRKVKETFIKEDLFQEMLEDAYGWGLDSDTLKELLEAKWFQLDHVWAPLMDDPNNFCARAGLMIKCLNNQFDRNTEEQFKKEHTGAGWQGAIELTENALAMQLRYGRL</sequence>
<organism evidence="2 3">
    <name type="scientific">Pelagomonas calceolata</name>
    <dbReference type="NCBI Taxonomy" id="35677"/>
    <lineage>
        <taxon>Eukaryota</taxon>
        <taxon>Sar</taxon>
        <taxon>Stramenopiles</taxon>
        <taxon>Ochrophyta</taxon>
        <taxon>Pelagophyceae</taxon>
        <taxon>Pelagomonadales</taxon>
        <taxon>Pelagomonadaceae</taxon>
        <taxon>Pelagomonas</taxon>
    </lineage>
</organism>
<feature type="compositionally biased region" description="Acidic residues" evidence="1">
    <location>
        <begin position="348"/>
        <end position="357"/>
    </location>
</feature>